<organism evidence="7 8">
    <name type="scientific">Xylocopa violacea</name>
    <name type="common">Violet carpenter bee</name>
    <name type="synonym">Apis violacea</name>
    <dbReference type="NCBI Taxonomy" id="135666"/>
    <lineage>
        <taxon>Eukaryota</taxon>
        <taxon>Metazoa</taxon>
        <taxon>Ecdysozoa</taxon>
        <taxon>Arthropoda</taxon>
        <taxon>Hexapoda</taxon>
        <taxon>Insecta</taxon>
        <taxon>Pterygota</taxon>
        <taxon>Neoptera</taxon>
        <taxon>Endopterygota</taxon>
        <taxon>Hymenoptera</taxon>
        <taxon>Apocrita</taxon>
        <taxon>Aculeata</taxon>
        <taxon>Apoidea</taxon>
        <taxon>Anthophila</taxon>
        <taxon>Apidae</taxon>
        <taxon>Xylocopa</taxon>
        <taxon>Xylocopa</taxon>
    </lineage>
</organism>
<reference evidence="7 8" key="1">
    <citation type="submission" date="2024-08" db="EMBL/GenBank/DDBJ databases">
        <authorList>
            <person name="Will J Nash"/>
            <person name="Angela Man"/>
            <person name="Seanna McTaggart"/>
            <person name="Kendall Baker"/>
            <person name="Tom Barker"/>
            <person name="Leah Catchpole"/>
            <person name="Alex Durrant"/>
            <person name="Karim Gharbi"/>
            <person name="Naomi Irish"/>
            <person name="Gemy Kaithakottil"/>
            <person name="Debby Ku"/>
            <person name="Aaliyah Providence"/>
            <person name="Felix Shaw"/>
            <person name="David Swarbreck"/>
            <person name="Chris Watkins"/>
            <person name="Ann M. McCartney"/>
            <person name="Giulio Formenti"/>
            <person name="Alice Mouton"/>
            <person name="Noel Vella"/>
            <person name="Bjorn M von Reumont"/>
            <person name="Adriana Vella"/>
            <person name="Wilfried Haerty"/>
        </authorList>
    </citation>
    <scope>NUCLEOTIDE SEQUENCE [LARGE SCALE GENOMIC DNA]</scope>
</reference>
<keyword evidence="2 6" id="KW-1003">Cell membrane</keyword>
<feature type="transmembrane region" description="Helical" evidence="6">
    <location>
        <begin position="39"/>
        <end position="58"/>
    </location>
</feature>
<feature type="transmembrane region" description="Helical" evidence="6">
    <location>
        <begin position="124"/>
        <end position="152"/>
    </location>
</feature>
<evidence type="ECO:0000256" key="2">
    <source>
        <dbReference type="ARBA" id="ARBA00022475"/>
    </source>
</evidence>
<comment type="function">
    <text evidence="6">Gustatory receptor which mediates acceptance or avoidance behavior, depending on its substrates.</text>
</comment>
<feature type="transmembrane region" description="Helical" evidence="6">
    <location>
        <begin position="415"/>
        <end position="435"/>
    </location>
</feature>
<feature type="transmembrane region" description="Helical" evidence="6">
    <location>
        <begin position="281"/>
        <end position="300"/>
    </location>
</feature>
<keyword evidence="8" id="KW-1185">Reference proteome</keyword>
<keyword evidence="6" id="KW-0675">Receptor</keyword>
<comment type="caution">
    <text evidence="7">The sequence shown here is derived from an EMBL/GenBank/DDBJ whole genome shotgun (WGS) entry which is preliminary data.</text>
</comment>
<protein>
    <recommendedName>
        <fullName evidence="6">Gustatory receptor</fullName>
    </recommendedName>
</protein>
<feature type="transmembrane region" description="Helical" evidence="6">
    <location>
        <begin position="388"/>
        <end position="408"/>
    </location>
</feature>
<keyword evidence="6" id="KW-0807">Transducer</keyword>
<accession>A0ABP1NGJ5</accession>
<keyword evidence="3 6" id="KW-0812">Transmembrane</keyword>
<evidence type="ECO:0000313" key="7">
    <source>
        <dbReference type="EMBL" id="CAL7939572.1"/>
    </source>
</evidence>
<gene>
    <name evidence="7" type="ORF">XYLVIOL_LOCUS3976</name>
</gene>
<keyword evidence="5 6" id="KW-0472">Membrane</keyword>
<comment type="similarity">
    <text evidence="6">Belongs to the insect chemoreceptor superfamily. Gustatory receptor (GR) family.</text>
</comment>
<evidence type="ECO:0000256" key="1">
    <source>
        <dbReference type="ARBA" id="ARBA00004651"/>
    </source>
</evidence>
<evidence type="ECO:0000313" key="8">
    <source>
        <dbReference type="Proteomes" id="UP001642520"/>
    </source>
</evidence>
<dbReference type="Pfam" id="PF08395">
    <property type="entry name" value="7tm_7"/>
    <property type="match status" value="1"/>
</dbReference>
<proteinExistence type="inferred from homology"/>
<dbReference type="EMBL" id="CAXAJV020001290">
    <property type="protein sequence ID" value="CAL7939572.1"/>
    <property type="molecule type" value="Genomic_DNA"/>
</dbReference>
<keyword evidence="4 6" id="KW-1133">Transmembrane helix</keyword>
<evidence type="ECO:0000256" key="5">
    <source>
        <dbReference type="ARBA" id="ARBA00023136"/>
    </source>
</evidence>
<feature type="transmembrane region" description="Helical" evidence="6">
    <location>
        <begin position="158"/>
        <end position="180"/>
    </location>
</feature>
<sequence length="460" mass="53351">MAVKSYEEATTLITAINYVLALRNFVDPRRNKCKFVCTLMYDISMIGALNIIIILSQIENYKHIPFTIEVLLYVFLIIIITSGYVAIGIIGLYSSKDALALLKQINTVDEKLMKLGAKIEYRGLFQYVIINGLLWALGWITIFALFLTVWLMNKVDKLSLIGAICYVCILNIASVTLYDFNTVVYWLRKRFKQTNELLTACLLENHQTKADESIKSIHDVQSKLRSNDCSFQRSIDIIDVQCSEKESQSTARVYLIHEIRLVHLQLCYTSKMLNRLFETQILSHVFMTLIYATIILYHIYMALSRENEFFDKLYTIILYVLDAANHCAKIGVASYNCEHAANQRNKVIEIIHRSPLYEKDTDIKDEMVQFCLQISYMRIGKVQCTSLWLNYGFICQVGTFCYEIPFIYTKYIEHLLNFLQCLGLMLTNLIVMIQWSNEITKKESVVLANESSYFFEHLNN</sequence>
<evidence type="ECO:0000256" key="6">
    <source>
        <dbReference type="RuleBase" id="RU363108"/>
    </source>
</evidence>
<dbReference type="InterPro" id="IPR013604">
    <property type="entry name" value="7TM_chemorcpt"/>
</dbReference>
<feature type="transmembrane region" description="Helical" evidence="6">
    <location>
        <begin position="70"/>
        <end position="93"/>
    </location>
</feature>
<dbReference type="Proteomes" id="UP001642520">
    <property type="component" value="Unassembled WGS sequence"/>
</dbReference>
<evidence type="ECO:0000256" key="3">
    <source>
        <dbReference type="ARBA" id="ARBA00022692"/>
    </source>
</evidence>
<evidence type="ECO:0000256" key="4">
    <source>
        <dbReference type="ARBA" id="ARBA00022989"/>
    </source>
</evidence>
<name>A0ABP1NGJ5_XYLVO</name>
<comment type="subcellular location">
    <subcellularLocation>
        <location evidence="1 6">Cell membrane</location>
        <topology evidence="1 6">Multi-pass membrane protein</topology>
    </subcellularLocation>
</comment>